<evidence type="ECO:0008006" key="3">
    <source>
        <dbReference type="Google" id="ProtNLM"/>
    </source>
</evidence>
<dbReference type="AlphaFoldDB" id="A0AAC9ZD64"/>
<dbReference type="PIRSF" id="PIRSF028291">
    <property type="entry name" value="UCP028291"/>
    <property type="match status" value="1"/>
</dbReference>
<gene>
    <name evidence="1" type="ORF">PhaeoP63_03826</name>
</gene>
<evidence type="ECO:0000313" key="2">
    <source>
        <dbReference type="Proteomes" id="UP000217545"/>
    </source>
</evidence>
<dbReference type="GeneID" id="31848181"/>
<dbReference type="InterPro" id="IPR014543">
    <property type="entry name" value="UCP028291"/>
</dbReference>
<accession>A0AAC9ZD64</accession>
<sequence>MFTQTGRFETRYASKYLQQLCKHFAHKVEVTYDTMYGNVAFPFGKAVLHAKDGALVAKISGTDETALARARSVIDVHLRTFAFREEFQQMDWCTETGLPPQR</sequence>
<dbReference type="RefSeq" id="WP_024099131.1">
    <property type="nucleotide sequence ID" value="NZ_CP010589.1"/>
</dbReference>
<evidence type="ECO:0000313" key="1">
    <source>
        <dbReference type="EMBL" id="ATF07858.1"/>
    </source>
</evidence>
<proteinExistence type="predicted"/>
<keyword evidence="1" id="KW-0614">Plasmid</keyword>
<geneLocation type="plasmid" evidence="2">
    <name>pp63_a</name>
</geneLocation>
<protein>
    <recommendedName>
        <fullName evidence="3">DUF2218 domain-containing protein</fullName>
    </recommendedName>
</protein>
<name>A0AAC9ZD64_9RHOB</name>
<reference evidence="1 2" key="1">
    <citation type="journal article" date="2017" name="Front. Microbiol.">
        <title>Phaeobacter piscinae sp. nov., a species of the Roseobacter group and potential aquaculture probiont.</title>
        <authorList>
            <person name="Sonnenschein E.C."/>
            <person name="Phippen C.B.W."/>
            <person name="Nielsen K.F."/>
            <person name="Mateiu R.V."/>
            <person name="Melchiorsen J."/>
            <person name="Gram L."/>
            <person name="Overmann J."/>
            <person name="Freese H.M."/>
        </authorList>
    </citation>
    <scope>NUCLEOTIDE SEQUENCE [LARGE SCALE GENOMIC DNA]</scope>
    <source>
        <strain evidence="1 2">P63</strain>
    </source>
</reference>
<dbReference type="EMBL" id="CP010785">
    <property type="protein sequence ID" value="ATF07858.1"/>
    <property type="molecule type" value="Genomic_DNA"/>
</dbReference>
<organism evidence="1 2">
    <name type="scientific">Phaeobacter gallaeciensis</name>
    <dbReference type="NCBI Taxonomy" id="60890"/>
    <lineage>
        <taxon>Bacteria</taxon>
        <taxon>Pseudomonadati</taxon>
        <taxon>Pseudomonadota</taxon>
        <taxon>Alphaproteobacteria</taxon>
        <taxon>Rhodobacterales</taxon>
        <taxon>Roseobacteraceae</taxon>
        <taxon>Phaeobacter</taxon>
    </lineage>
</organism>
<dbReference type="Pfam" id="PF09981">
    <property type="entry name" value="DUF2218"/>
    <property type="match status" value="1"/>
</dbReference>
<dbReference type="Proteomes" id="UP000217545">
    <property type="component" value="Plasmid pP63_a"/>
</dbReference>
<dbReference type="Gene3D" id="3.30.310.50">
    <property type="entry name" value="Alpha-D-phosphohexomutase, C-terminal domain"/>
    <property type="match status" value="1"/>
</dbReference>